<dbReference type="InterPro" id="IPR027417">
    <property type="entry name" value="P-loop_NTPase"/>
</dbReference>
<dbReference type="Proteomes" id="UP000182278">
    <property type="component" value="Unassembled WGS sequence"/>
</dbReference>
<comment type="caution">
    <text evidence="1">The sequence shown here is derived from an EMBL/GenBank/DDBJ whole genome shotgun (WGS) entry which is preliminary data.</text>
</comment>
<dbReference type="AlphaFoldDB" id="A0A1J4SDS5"/>
<dbReference type="Gene3D" id="3.40.50.300">
    <property type="entry name" value="P-loop containing nucleotide triphosphate hydrolases"/>
    <property type="match status" value="1"/>
</dbReference>
<evidence type="ECO:0008006" key="3">
    <source>
        <dbReference type="Google" id="ProtNLM"/>
    </source>
</evidence>
<gene>
    <name evidence="1" type="ORF">AUJ66_05215</name>
</gene>
<name>A0A1J4SDS5_9BACT</name>
<dbReference type="STRING" id="1817893.AUJ66_05215"/>
<accession>A0A1J4SDS5</accession>
<evidence type="ECO:0000313" key="1">
    <source>
        <dbReference type="EMBL" id="OIN96812.1"/>
    </source>
</evidence>
<protein>
    <recommendedName>
        <fullName evidence="3">Terminase</fullName>
    </recommendedName>
</protein>
<sequence>MSDKIIRKVVSRTRKAMKADRGKGSVFNRDYNVPEYRNGAEGMIKWVEDHCYGEITPISLDEDAFGDIKIWVKMSELPDTPHPDTGRSYKEMWEKQKNVLRKALEMKNGVFLNRLIVLCWPRGEGKSFLACLIQLWKFFCWPRQQIMLGANSKDQVKFVHFDIMRDIIRHSPDLHSQVGERNIQEKEIRLTNEKGNVDSMIRSISSFTGIVSNITGYTFSEMFDMKNPKFFVQLDGSIRNVPNAMGVIDSTVSAKTHVLYSLYINYIDKKTKTLFYSYRNSVTGDISDYWHPLMTEDQLSDYKAKFPFGEFERYFLNLWSVGTARVFTDEMIEATSIYAIDKSILNNTALFSALEEKNTLIEVKKDAIEKHVPSDLEEISVRIVRIYERMQKIDEIYALSSDFGSAKMATINDFTNLENIFDTHFALIAGIDRGDPSAIRGKARTIVGVIAKGLPGSRSNPHIANMLATAPRYLYLILLLANIETHSLETIKEVLEKCNEEFEGIDSLCSERYGTWDMEDWCKDRQISFEPVYPNYDRQKEAFNELYNIIKAGLFKCPITNIWGSKKEDILREEMLVFDHDTDKKWFGSPEKGEKYGIQDDCIYTIGWSIYGGRNINSDLFRIRKSMTSFGVWMPDKSVIGNYK</sequence>
<organism evidence="1 2">
    <name type="scientific">Candidatus Desantisbacteria bacterium CG1_02_38_46</name>
    <dbReference type="NCBI Taxonomy" id="1817893"/>
    <lineage>
        <taxon>Bacteria</taxon>
        <taxon>Candidatus Desantisiibacteriota</taxon>
    </lineage>
</organism>
<proteinExistence type="predicted"/>
<dbReference type="EMBL" id="MNUO01000077">
    <property type="protein sequence ID" value="OIN96812.1"/>
    <property type="molecule type" value="Genomic_DNA"/>
</dbReference>
<evidence type="ECO:0000313" key="2">
    <source>
        <dbReference type="Proteomes" id="UP000182278"/>
    </source>
</evidence>
<reference evidence="1 2" key="1">
    <citation type="journal article" date="2016" name="Environ. Microbiol.">
        <title>Genomic resolution of a cold subsurface aquifer community provides metabolic insights for novel microbes adapted to high CO concentrations.</title>
        <authorList>
            <person name="Probst A.J."/>
            <person name="Castelle C.J."/>
            <person name="Singh A."/>
            <person name="Brown C.T."/>
            <person name="Anantharaman K."/>
            <person name="Sharon I."/>
            <person name="Hug L.A."/>
            <person name="Burstein D."/>
            <person name="Emerson J.B."/>
            <person name="Thomas B.C."/>
            <person name="Banfield J.F."/>
        </authorList>
    </citation>
    <scope>NUCLEOTIDE SEQUENCE [LARGE SCALE GENOMIC DNA]</scope>
    <source>
        <strain evidence="1">CG1_02_38_46</strain>
    </source>
</reference>